<dbReference type="GO" id="GO:0003952">
    <property type="term" value="F:NAD+ synthase (glutamine-hydrolyzing) activity"/>
    <property type="evidence" value="ECO:0007669"/>
    <property type="project" value="InterPro"/>
</dbReference>
<dbReference type="GO" id="GO:0005737">
    <property type="term" value="C:cytoplasm"/>
    <property type="evidence" value="ECO:0007669"/>
    <property type="project" value="InterPro"/>
</dbReference>
<evidence type="ECO:0000256" key="7">
    <source>
        <dbReference type="ARBA" id="ARBA00023027"/>
    </source>
</evidence>
<dbReference type="InterPro" id="IPR014729">
    <property type="entry name" value="Rossmann-like_a/b/a_fold"/>
</dbReference>
<dbReference type="AlphaFoldDB" id="K8DXE2"/>
<keyword evidence="5 8" id="KW-0067">ATP-binding</keyword>
<dbReference type="STRING" id="1121428.DESHY_110178"/>
<evidence type="ECO:0000256" key="9">
    <source>
        <dbReference type="RuleBase" id="RU003811"/>
    </source>
</evidence>
<dbReference type="PANTHER" id="PTHR23090">
    <property type="entry name" value="NH 3 /GLUTAMINE-DEPENDENT NAD + SYNTHETASE"/>
    <property type="match status" value="1"/>
</dbReference>
<keyword evidence="2 8" id="KW-0436">Ligase</keyword>
<name>K8DXE2_9FIRM</name>
<sequence>MNLLMAWGGLSIIMKELADKLTQWIKQEVLKAGARGAVIGLSGGIDSACVAALCKKAFPDHVLGVIMPCYSNPQDAEDAKLVAETLAVPYQEINLNEPFDWFVRRFTGQDYDLYSCDLAIANIKPRLRMITLYYLAARHNYLVVGTSNRAELVVGHYTKYGDGGVDLLPIANLVKFQVKELAKELGIPQRIIDKAPSAGLWFGHCDEQEMGITYQDLDHYILTGEASETVKKTIQTLERKRAHKRFMPPMPPEF</sequence>
<dbReference type="InterPro" id="IPR003694">
    <property type="entry name" value="NAD_synthase"/>
</dbReference>
<keyword evidence="6 8" id="KW-0460">Magnesium</keyword>
<evidence type="ECO:0000256" key="8">
    <source>
        <dbReference type="HAMAP-Rule" id="MF_00193"/>
    </source>
</evidence>
<dbReference type="CDD" id="cd00553">
    <property type="entry name" value="NAD_synthase"/>
    <property type="match status" value="1"/>
</dbReference>
<feature type="binding site" evidence="8">
    <location>
        <position position="46"/>
    </location>
    <ligand>
        <name>Mg(2+)</name>
        <dbReference type="ChEBI" id="CHEBI:18420"/>
    </ligand>
</feature>
<evidence type="ECO:0000256" key="1">
    <source>
        <dbReference type="ARBA" id="ARBA00005859"/>
    </source>
</evidence>
<comment type="function">
    <text evidence="8">Catalyzes the ATP-dependent amidation of deamido-NAD to form NAD. Uses ammonia as a nitrogen source.</text>
</comment>
<dbReference type="GO" id="GO:0008795">
    <property type="term" value="F:NAD+ synthase activity"/>
    <property type="evidence" value="ECO:0007669"/>
    <property type="project" value="UniProtKB-UniRule"/>
</dbReference>
<keyword evidence="13" id="KW-1185">Reference proteome</keyword>
<keyword evidence="3 8" id="KW-0479">Metal-binding</keyword>
<accession>K8DXE2</accession>
<keyword evidence="7 8" id="KW-0520">NAD</keyword>
<dbReference type="Proteomes" id="UP000009315">
    <property type="component" value="Unassembled WGS sequence"/>
</dbReference>
<dbReference type="eggNOG" id="COG0171">
    <property type="taxonomic scope" value="Bacteria"/>
</dbReference>
<dbReference type="InterPro" id="IPR022310">
    <property type="entry name" value="NAD/GMP_synthase"/>
</dbReference>
<dbReference type="EMBL" id="CAOS01000003">
    <property type="protein sequence ID" value="CCO07234.1"/>
    <property type="molecule type" value="Genomic_DNA"/>
</dbReference>
<evidence type="ECO:0000256" key="4">
    <source>
        <dbReference type="ARBA" id="ARBA00022741"/>
    </source>
</evidence>
<dbReference type="HAMAP" id="MF_00193">
    <property type="entry name" value="NadE_ammonia_dep"/>
    <property type="match status" value="1"/>
</dbReference>
<feature type="binding site" evidence="8">
    <location>
        <begin position="40"/>
        <end position="47"/>
    </location>
    <ligand>
        <name>ATP</name>
        <dbReference type="ChEBI" id="CHEBI:30616"/>
    </ligand>
</feature>
<evidence type="ECO:0000313" key="12">
    <source>
        <dbReference type="EMBL" id="CCO07234.1"/>
    </source>
</evidence>
<dbReference type="NCBIfam" id="TIGR00552">
    <property type="entry name" value="nadE"/>
    <property type="match status" value="1"/>
</dbReference>
<dbReference type="GO" id="GO:0005524">
    <property type="term" value="F:ATP binding"/>
    <property type="evidence" value="ECO:0007669"/>
    <property type="project" value="UniProtKB-UniRule"/>
</dbReference>
<feature type="domain" description="NAD/GMP synthase" evidence="11">
    <location>
        <begin position="19"/>
        <end position="245"/>
    </location>
</feature>
<feature type="binding site" description="in other chain" evidence="8">
    <location>
        <position position="126"/>
    </location>
    <ligand>
        <name>deamido-NAD(+)</name>
        <dbReference type="ChEBI" id="CHEBI:58437"/>
        <note>ligand shared between two neighboring subunits</note>
    </ligand>
</feature>
<evidence type="ECO:0000256" key="5">
    <source>
        <dbReference type="ARBA" id="ARBA00022840"/>
    </source>
</evidence>
<evidence type="ECO:0000259" key="11">
    <source>
        <dbReference type="Pfam" id="PF02540"/>
    </source>
</evidence>
<evidence type="ECO:0000256" key="2">
    <source>
        <dbReference type="ARBA" id="ARBA00022598"/>
    </source>
</evidence>
<feature type="binding site" evidence="8">
    <location>
        <position position="151"/>
    </location>
    <ligand>
        <name>Mg(2+)</name>
        <dbReference type="ChEBI" id="CHEBI:18420"/>
    </ligand>
</feature>
<dbReference type="EC" id="6.3.1.5" evidence="8 10"/>
<evidence type="ECO:0000256" key="3">
    <source>
        <dbReference type="ARBA" id="ARBA00022723"/>
    </source>
</evidence>
<gene>
    <name evidence="8 12" type="primary">nadE</name>
    <name evidence="12" type="ORF">DESHY_110178</name>
</gene>
<comment type="similarity">
    <text evidence="1 8 9">Belongs to the NAD synthetase family.</text>
</comment>
<keyword evidence="4 8" id="KW-0547">Nucleotide-binding</keyword>
<dbReference type="UniPathway" id="UPA00253">
    <property type="reaction ID" value="UER00333"/>
</dbReference>
<comment type="caution">
    <text evidence="12">The sequence shown here is derived from an EMBL/GenBank/DDBJ whole genome shotgun (WGS) entry which is preliminary data.</text>
</comment>
<dbReference type="PANTHER" id="PTHR23090:SF9">
    <property type="entry name" value="GLUTAMINE-DEPENDENT NAD(+) SYNTHETASE"/>
    <property type="match status" value="1"/>
</dbReference>
<evidence type="ECO:0000256" key="6">
    <source>
        <dbReference type="ARBA" id="ARBA00022842"/>
    </source>
</evidence>
<dbReference type="Gene3D" id="3.40.50.620">
    <property type="entry name" value="HUPs"/>
    <property type="match status" value="1"/>
</dbReference>
<reference evidence="12 13" key="1">
    <citation type="journal article" date="2013" name="Genome Announc.">
        <title>Genome Sequence of the Sulfate-Reducing Bacterium Desulfotomaculum hydrothermale Lam5(T).</title>
        <authorList>
            <person name="Amin O."/>
            <person name="Fardeau M.L."/>
            <person name="Valette O."/>
            <person name="Hirschler-Rea A."/>
            <person name="Barbe V."/>
            <person name="Medigue C."/>
            <person name="Vacherie B."/>
            <person name="Ollivier B."/>
            <person name="Bertin P.N."/>
            <person name="Dolla A."/>
        </authorList>
    </citation>
    <scope>NUCLEOTIDE SEQUENCE [LARGE SCALE GENOMIC DNA]</scope>
    <source>
        <strain evidence="13">Lam5 / DSM 18033</strain>
    </source>
</reference>
<comment type="catalytic activity">
    <reaction evidence="8 10">
        <text>deamido-NAD(+) + NH4(+) + ATP = AMP + diphosphate + NAD(+) + H(+)</text>
        <dbReference type="Rhea" id="RHEA:21188"/>
        <dbReference type="ChEBI" id="CHEBI:15378"/>
        <dbReference type="ChEBI" id="CHEBI:28938"/>
        <dbReference type="ChEBI" id="CHEBI:30616"/>
        <dbReference type="ChEBI" id="CHEBI:33019"/>
        <dbReference type="ChEBI" id="CHEBI:57540"/>
        <dbReference type="ChEBI" id="CHEBI:58437"/>
        <dbReference type="ChEBI" id="CHEBI:456215"/>
        <dbReference type="EC" id="6.3.1.5"/>
    </reaction>
</comment>
<dbReference type="GO" id="GO:0009435">
    <property type="term" value="P:NAD+ biosynthetic process"/>
    <property type="evidence" value="ECO:0007669"/>
    <property type="project" value="UniProtKB-UniRule"/>
</dbReference>
<feature type="binding site" description="in other chain" evidence="8">
    <location>
        <position position="159"/>
    </location>
    <ligand>
        <name>deamido-NAD(+)</name>
        <dbReference type="ChEBI" id="CHEBI:58437"/>
        <note>ligand shared between two neighboring subunits</note>
    </ligand>
</feature>
<evidence type="ECO:0000256" key="10">
    <source>
        <dbReference type="RuleBase" id="RU003812"/>
    </source>
</evidence>
<comment type="pathway">
    <text evidence="8">Cofactor biosynthesis; NAD(+) biosynthesis; NAD(+) from deamido-NAD(+) (ammonia route): step 1/1.</text>
</comment>
<proteinExistence type="inferred from homology"/>
<feature type="binding site" evidence="8">
    <location>
        <position position="146"/>
    </location>
    <ligand>
        <name>ATP</name>
        <dbReference type="ChEBI" id="CHEBI:30616"/>
    </ligand>
</feature>
<dbReference type="SUPFAM" id="SSF52402">
    <property type="entry name" value="Adenine nucleotide alpha hydrolases-like"/>
    <property type="match status" value="1"/>
</dbReference>
<feature type="binding site" evidence="8">
    <location>
        <position position="166"/>
    </location>
    <ligand>
        <name>deamido-NAD(+)</name>
        <dbReference type="ChEBI" id="CHEBI:58437"/>
        <note>ligand shared between two neighboring subunits</note>
    </ligand>
</feature>
<feature type="binding site" evidence="8">
    <location>
        <position position="197"/>
    </location>
    <ligand>
        <name>ATP</name>
        <dbReference type="ChEBI" id="CHEBI:30616"/>
    </ligand>
</feature>
<dbReference type="GO" id="GO:0004359">
    <property type="term" value="F:glutaminase activity"/>
    <property type="evidence" value="ECO:0007669"/>
    <property type="project" value="InterPro"/>
</dbReference>
<protein>
    <recommendedName>
        <fullName evidence="8 10">NH(3)-dependent NAD(+) synthetase</fullName>
        <ecNumber evidence="8 10">6.3.1.5</ecNumber>
    </recommendedName>
</protein>
<comment type="subunit">
    <text evidence="8">Homodimer.</text>
</comment>
<organism evidence="12 13">
    <name type="scientific">Desulforamulus hydrothermalis Lam5 = DSM 18033</name>
    <dbReference type="NCBI Taxonomy" id="1121428"/>
    <lineage>
        <taxon>Bacteria</taxon>
        <taxon>Bacillati</taxon>
        <taxon>Bacillota</taxon>
        <taxon>Clostridia</taxon>
        <taxon>Eubacteriales</taxon>
        <taxon>Peptococcaceae</taxon>
        <taxon>Desulforamulus</taxon>
    </lineage>
</organism>
<dbReference type="InterPro" id="IPR022926">
    <property type="entry name" value="NH(3)-dep_NAD(+)_synth"/>
</dbReference>
<evidence type="ECO:0000313" key="13">
    <source>
        <dbReference type="Proteomes" id="UP000009315"/>
    </source>
</evidence>
<dbReference type="Pfam" id="PF02540">
    <property type="entry name" value="NAD_synthase"/>
    <property type="match status" value="1"/>
</dbReference>
<feature type="binding site" evidence="8">
    <location>
        <position position="175"/>
    </location>
    <ligand>
        <name>ATP</name>
        <dbReference type="ChEBI" id="CHEBI:30616"/>
    </ligand>
</feature>
<feature type="binding site" description="in other chain" evidence="8">
    <location>
        <begin position="243"/>
        <end position="244"/>
    </location>
    <ligand>
        <name>deamido-NAD(+)</name>
        <dbReference type="ChEBI" id="CHEBI:58437"/>
        <note>ligand shared between two neighboring subunits</note>
    </ligand>
</feature>
<dbReference type="GO" id="GO:0046872">
    <property type="term" value="F:metal ion binding"/>
    <property type="evidence" value="ECO:0007669"/>
    <property type="project" value="UniProtKB-KW"/>
</dbReference>